<dbReference type="Proteomes" id="UP000033860">
    <property type="component" value="Unassembled WGS sequence"/>
</dbReference>
<accession>A0A0G1RUH9</accession>
<evidence type="ECO:0000313" key="1">
    <source>
        <dbReference type="EMBL" id="KKU60979.1"/>
    </source>
</evidence>
<dbReference type="AlphaFoldDB" id="A0A0G1RUH9"/>
<comment type="caution">
    <text evidence="1">The sequence shown here is derived from an EMBL/GenBank/DDBJ whole genome shotgun (WGS) entry which is preliminary data.</text>
</comment>
<protein>
    <submittedName>
        <fullName evidence="1">Uncharacterized protein</fullName>
    </submittedName>
</protein>
<evidence type="ECO:0000313" key="2">
    <source>
        <dbReference type="Proteomes" id="UP000033860"/>
    </source>
</evidence>
<organism evidence="1 2">
    <name type="scientific">Candidatus Beckwithbacteria bacterium GW2011_GWB1_47_15</name>
    <dbReference type="NCBI Taxonomy" id="1618371"/>
    <lineage>
        <taxon>Bacteria</taxon>
        <taxon>Candidatus Beckwithiibacteriota</taxon>
    </lineage>
</organism>
<name>A0A0G1RUH9_9BACT</name>
<proteinExistence type="predicted"/>
<gene>
    <name evidence="1" type="ORF">UX85_C0005G0017</name>
</gene>
<dbReference type="EMBL" id="LCNT01000005">
    <property type="protein sequence ID" value="KKU60979.1"/>
    <property type="molecule type" value="Genomic_DNA"/>
</dbReference>
<sequence>MPIKKVKYLNLAGFAFALATVIFLLLYQVFVFANFTPVGVRRFFAPKFFASALPQLTNHAYLPPVTPLPEPNLSLEVACSDFCHFLVLNANDRSLVKDVPAIVDVDAAARLKKLSLNFFDPVHGLIGYQSLADSPKFYVINFTPDLLQAIELKINQQIDFEFIDYFYATKQILFKSINSATGQTDYFLYSADRPELHLLNQKDLSKLL</sequence>
<reference evidence="1 2" key="1">
    <citation type="journal article" date="2015" name="Nature">
        <title>rRNA introns, odd ribosomes, and small enigmatic genomes across a large radiation of phyla.</title>
        <authorList>
            <person name="Brown C.T."/>
            <person name="Hug L.A."/>
            <person name="Thomas B.C."/>
            <person name="Sharon I."/>
            <person name="Castelle C.J."/>
            <person name="Singh A."/>
            <person name="Wilkins M.J."/>
            <person name="Williams K.H."/>
            <person name="Banfield J.F."/>
        </authorList>
    </citation>
    <scope>NUCLEOTIDE SEQUENCE [LARGE SCALE GENOMIC DNA]</scope>
</reference>